<dbReference type="GO" id="GO:0009738">
    <property type="term" value="P:abscisic acid-activated signaling pathway"/>
    <property type="evidence" value="ECO:0007669"/>
    <property type="project" value="InterPro"/>
</dbReference>
<name>A0A6A6KMF5_HEVBR</name>
<dbReference type="InterPro" id="IPR024949">
    <property type="entry name" value="Bet_v_I_allergen"/>
</dbReference>
<dbReference type="Gene3D" id="3.30.530.20">
    <property type="match status" value="1"/>
</dbReference>
<dbReference type="PANTHER" id="PTHR31213:SF169">
    <property type="entry name" value="BET V I_MAJOR LATEX PROTEIN DOMAIN-CONTAINING PROTEIN"/>
    <property type="match status" value="1"/>
</dbReference>
<dbReference type="GO" id="GO:0010427">
    <property type="term" value="F:abscisic acid binding"/>
    <property type="evidence" value="ECO:0007669"/>
    <property type="project" value="InterPro"/>
</dbReference>
<dbReference type="OrthoDB" id="1500546at2759"/>
<dbReference type="GO" id="GO:0006952">
    <property type="term" value="P:defense response"/>
    <property type="evidence" value="ECO:0007669"/>
    <property type="project" value="UniProtKB-KW"/>
</dbReference>
<dbReference type="GO" id="GO:0038023">
    <property type="term" value="F:signaling receptor activity"/>
    <property type="evidence" value="ECO:0007669"/>
    <property type="project" value="InterPro"/>
</dbReference>
<proteinExistence type="inferred from homology"/>
<dbReference type="Pfam" id="PF00407">
    <property type="entry name" value="Bet_v_1"/>
    <property type="match status" value="1"/>
</dbReference>
<gene>
    <name evidence="4" type="ORF">GH714_029028</name>
</gene>
<dbReference type="AlphaFoldDB" id="A0A6A6KMF5"/>
<evidence type="ECO:0000256" key="3">
    <source>
        <dbReference type="ARBA" id="ARBA00023265"/>
    </source>
</evidence>
<evidence type="ECO:0000313" key="5">
    <source>
        <dbReference type="Proteomes" id="UP000467840"/>
    </source>
</evidence>
<keyword evidence="2" id="KW-0611">Plant defense</keyword>
<dbReference type="CDD" id="cd07816">
    <property type="entry name" value="Bet_v1-like"/>
    <property type="match status" value="1"/>
</dbReference>
<evidence type="ECO:0000256" key="1">
    <source>
        <dbReference type="ARBA" id="ARBA00009744"/>
    </source>
</evidence>
<dbReference type="GO" id="GO:0004864">
    <property type="term" value="F:protein phosphatase inhibitor activity"/>
    <property type="evidence" value="ECO:0007669"/>
    <property type="project" value="InterPro"/>
</dbReference>
<dbReference type="PRINTS" id="PR00634">
    <property type="entry name" value="BETALLERGEN"/>
</dbReference>
<dbReference type="InterPro" id="IPR023393">
    <property type="entry name" value="START-like_dom_sf"/>
</dbReference>
<dbReference type="Proteomes" id="UP000467840">
    <property type="component" value="Chromosome 8"/>
</dbReference>
<dbReference type="InterPro" id="IPR000916">
    <property type="entry name" value="Bet_v_I/MLP"/>
</dbReference>
<dbReference type="EMBL" id="JAAGAX010000016">
    <property type="protein sequence ID" value="KAF2289128.1"/>
    <property type="molecule type" value="Genomic_DNA"/>
</dbReference>
<sequence>MGVVTFERKITTSITPARIFKVLVLEADDAIPKILPQVVKSVEILEGDGGPGTIKKTNFAEGSESKFIKTKIEVMDKDNLTHCYSVIGGDQWNDVLEKISYETIVVAAPDGGSIIKTSSKYYPKENYEIIQDQVKAGAQKALEFFKAVEAYLLANPDAFN</sequence>
<accession>A0A6A6KMF5</accession>
<keyword evidence="5" id="KW-1185">Reference proteome</keyword>
<dbReference type="PANTHER" id="PTHR31213">
    <property type="entry name" value="OS08G0374000 PROTEIN-RELATED"/>
    <property type="match status" value="1"/>
</dbReference>
<dbReference type="GO" id="GO:0005634">
    <property type="term" value="C:nucleus"/>
    <property type="evidence" value="ECO:0007669"/>
    <property type="project" value="TreeGrafter"/>
</dbReference>
<evidence type="ECO:0000256" key="2">
    <source>
        <dbReference type="ARBA" id="ARBA00022821"/>
    </source>
</evidence>
<organism evidence="4 5">
    <name type="scientific">Hevea brasiliensis</name>
    <name type="common">Para rubber tree</name>
    <name type="synonym">Siphonia brasiliensis</name>
    <dbReference type="NCBI Taxonomy" id="3981"/>
    <lineage>
        <taxon>Eukaryota</taxon>
        <taxon>Viridiplantae</taxon>
        <taxon>Streptophyta</taxon>
        <taxon>Embryophyta</taxon>
        <taxon>Tracheophyta</taxon>
        <taxon>Spermatophyta</taxon>
        <taxon>Magnoliopsida</taxon>
        <taxon>eudicotyledons</taxon>
        <taxon>Gunneridae</taxon>
        <taxon>Pentapetalae</taxon>
        <taxon>rosids</taxon>
        <taxon>fabids</taxon>
        <taxon>Malpighiales</taxon>
        <taxon>Euphorbiaceae</taxon>
        <taxon>Crotonoideae</taxon>
        <taxon>Micrandreae</taxon>
        <taxon>Hevea</taxon>
    </lineage>
</organism>
<dbReference type="SMART" id="SM01037">
    <property type="entry name" value="Bet_v_1"/>
    <property type="match status" value="1"/>
</dbReference>
<dbReference type="InterPro" id="IPR050279">
    <property type="entry name" value="Plant_def-hormone_signal"/>
</dbReference>
<comment type="caution">
    <text evidence="4">The sequence shown here is derived from an EMBL/GenBank/DDBJ whole genome shotgun (WGS) entry which is preliminary data.</text>
</comment>
<comment type="similarity">
    <text evidence="1">Belongs to the BetVI family.</text>
</comment>
<dbReference type="SUPFAM" id="SSF55961">
    <property type="entry name" value="Bet v1-like"/>
    <property type="match status" value="1"/>
</dbReference>
<reference evidence="4 5" key="1">
    <citation type="journal article" date="2020" name="Mol. Plant">
        <title>The Chromosome-Based Rubber Tree Genome Provides New Insights into Spurge Genome Evolution and Rubber Biosynthesis.</title>
        <authorList>
            <person name="Liu J."/>
            <person name="Shi C."/>
            <person name="Shi C.C."/>
            <person name="Li W."/>
            <person name="Zhang Q.J."/>
            <person name="Zhang Y."/>
            <person name="Li K."/>
            <person name="Lu H.F."/>
            <person name="Shi C."/>
            <person name="Zhu S.T."/>
            <person name="Xiao Z.Y."/>
            <person name="Nan H."/>
            <person name="Yue Y."/>
            <person name="Zhu X.G."/>
            <person name="Wu Y."/>
            <person name="Hong X.N."/>
            <person name="Fan G.Y."/>
            <person name="Tong Y."/>
            <person name="Zhang D."/>
            <person name="Mao C.L."/>
            <person name="Liu Y.L."/>
            <person name="Hao S.J."/>
            <person name="Liu W.Q."/>
            <person name="Lv M.Q."/>
            <person name="Zhang H.B."/>
            <person name="Liu Y."/>
            <person name="Hu-Tang G.R."/>
            <person name="Wang J.P."/>
            <person name="Wang J.H."/>
            <person name="Sun Y.H."/>
            <person name="Ni S.B."/>
            <person name="Chen W.B."/>
            <person name="Zhang X.C."/>
            <person name="Jiao Y.N."/>
            <person name="Eichler E.E."/>
            <person name="Li G.H."/>
            <person name="Liu X."/>
            <person name="Gao L.Z."/>
        </authorList>
    </citation>
    <scope>NUCLEOTIDE SEQUENCE [LARGE SCALE GENOMIC DNA]</scope>
    <source>
        <strain evidence="5">cv. GT1</strain>
        <tissue evidence="4">Leaf</tissue>
    </source>
</reference>
<dbReference type="GO" id="GO:0005737">
    <property type="term" value="C:cytoplasm"/>
    <property type="evidence" value="ECO:0007669"/>
    <property type="project" value="TreeGrafter"/>
</dbReference>
<dbReference type="FunFam" id="3.30.530.20:FF:000007">
    <property type="entry name" value="Major pollen allergen Bet v 1-A"/>
    <property type="match status" value="1"/>
</dbReference>
<protein>
    <submittedName>
        <fullName evidence="4">Uncharacterized protein</fullName>
    </submittedName>
</protein>
<evidence type="ECO:0000313" key="4">
    <source>
        <dbReference type="EMBL" id="KAF2289128.1"/>
    </source>
</evidence>
<keyword evidence="3" id="KW-0568">Pathogenesis-related protein</keyword>